<reference evidence="6" key="2">
    <citation type="submission" date="2020-02" db="EMBL/GenBank/DDBJ databases">
        <authorList>
            <person name="Gilchrist C.L.M."/>
            <person name="Chooi Y.-H."/>
        </authorList>
    </citation>
    <scope>NUCLEOTIDE SEQUENCE</scope>
    <source>
        <strain evidence="6">MST-FP2251</strain>
    </source>
</reference>
<keyword evidence="4" id="KW-0539">Nucleus</keyword>
<protein>
    <recommendedName>
        <fullName evidence="8">C6 transcription factor</fullName>
    </recommendedName>
</protein>
<name>A0AAD4CX09_ASPNN</name>
<dbReference type="AlphaFoldDB" id="A0AAD4CX09"/>
<feature type="region of interest" description="Disordered" evidence="5">
    <location>
        <begin position="158"/>
        <end position="181"/>
    </location>
</feature>
<dbReference type="Pfam" id="PF11951">
    <property type="entry name" value="Fungal_trans_2"/>
    <property type="match status" value="1"/>
</dbReference>
<reference evidence="6" key="1">
    <citation type="journal article" date="2019" name="Beilstein J. Org. Chem.">
        <title>Nanangenines: drimane sesquiterpenoids as the dominant metabolite cohort of a novel Australian fungus, Aspergillus nanangensis.</title>
        <authorList>
            <person name="Lacey H.J."/>
            <person name="Gilchrist C.L.M."/>
            <person name="Crombie A."/>
            <person name="Kalaitzis J.A."/>
            <person name="Vuong D."/>
            <person name="Rutledge P.J."/>
            <person name="Turner P."/>
            <person name="Pitt J.I."/>
            <person name="Lacey E."/>
            <person name="Chooi Y.H."/>
            <person name="Piggott A.M."/>
        </authorList>
    </citation>
    <scope>NUCLEOTIDE SEQUENCE</scope>
    <source>
        <strain evidence="6">MST-FP2251</strain>
    </source>
</reference>
<keyword evidence="1" id="KW-0805">Transcription regulation</keyword>
<dbReference type="EMBL" id="VCAU01000005">
    <property type="protein sequence ID" value="KAF9894023.1"/>
    <property type="molecule type" value="Genomic_DNA"/>
</dbReference>
<dbReference type="InterPro" id="IPR021858">
    <property type="entry name" value="Fun_TF"/>
</dbReference>
<dbReference type="Proteomes" id="UP001194746">
    <property type="component" value="Unassembled WGS sequence"/>
</dbReference>
<keyword evidence="3" id="KW-0804">Transcription</keyword>
<keyword evidence="2" id="KW-0238">DNA-binding</keyword>
<dbReference type="InterPro" id="IPR050675">
    <property type="entry name" value="OAF3"/>
</dbReference>
<dbReference type="PANTHER" id="PTHR31069">
    <property type="entry name" value="OLEATE-ACTIVATED TRANSCRIPTION FACTOR 1-RELATED"/>
    <property type="match status" value="1"/>
</dbReference>
<gene>
    <name evidence="6" type="ORF">FE257_008995</name>
</gene>
<evidence type="ECO:0008006" key="8">
    <source>
        <dbReference type="Google" id="ProtNLM"/>
    </source>
</evidence>
<evidence type="ECO:0000256" key="4">
    <source>
        <dbReference type="ARBA" id="ARBA00023242"/>
    </source>
</evidence>
<evidence type="ECO:0000313" key="6">
    <source>
        <dbReference type="EMBL" id="KAF9894023.1"/>
    </source>
</evidence>
<organism evidence="6 7">
    <name type="scientific">Aspergillus nanangensis</name>
    <dbReference type="NCBI Taxonomy" id="2582783"/>
    <lineage>
        <taxon>Eukaryota</taxon>
        <taxon>Fungi</taxon>
        <taxon>Dikarya</taxon>
        <taxon>Ascomycota</taxon>
        <taxon>Pezizomycotina</taxon>
        <taxon>Eurotiomycetes</taxon>
        <taxon>Eurotiomycetidae</taxon>
        <taxon>Eurotiales</taxon>
        <taxon>Aspergillaceae</taxon>
        <taxon>Aspergillus</taxon>
        <taxon>Aspergillus subgen. Circumdati</taxon>
    </lineage>
</organism>
<evidence type="ECO:0000256" key="5">
    <source>
        <dbReference type="SAM" id="MobiDB-lite"/>
    </source>
</evidence>
<dbReference type="PANTHER" id="PTHR31069:SF25">
    <property type="entry name" value="TRANSCRIPTION FACTOR, PUTATIVE (EUROFUNG)-RELATED"/>
    <property type="match status" value="1"/>
</dbReference>
<comment type="caution">
    <text evidence="6">The sequence shown here is derived from an EMBL/GenBank/DDBJ whole genome shotgun (WGS) entry which is preliminary data.</text>
</comment>
<accession>A0AAD4CX09</accession>
<feature type="compositionally biased region" description="Low complexity" evidence="5">
    <location>
        <begin position="165"/>
        <end position="178"/>
    </location>
</feature>
<evidence type="ECO:0000313" key="7">
    <source>
        <dbReference type="Proteomes" id="UP001194746"/>
    </source>
</evidence>
<evidence type="ECO:0000256" key="1">
    <source>
        <dbReference type="ARBA" id="ARBA00023015"/>
    </source>
</evidence>
<proteinExistence type="predicted"/>
<evidence type="ECO:0000256" key="3">
    <source>
        <dbReference type="ARBA" id="ARBA00023163"/>
    </source>
</evidence>
<sequence>MSTSMGIDLVSGSIDASLAELDNRSRSPSRPSAGEIVVGPFSVLDFTAFTQPQESAGMGLREIPPVATPASAVAIAPPLTAPILASDVSPLSPGPFVIDSLAHMDDFLHWSDLLGITPDQPGFSSSLDGADIFDFHPTPQISALDSRLLGMDQESGAALAEEGEPGQTGQIPTPQQTPMKEPSASLDLLTDAPFLFKHFQDHVIPSMMAMPLGEKSPWKILNLSAAVVTYSDITFLGTRNPTHARLANLYGLLACAAIHLTLKPPNHMVHTAKDWSQIAAQTYQHAKDHMQTSLQLETATPKKAKYKDQLMAICGLIQFAVISGQQQHARCFMVDAERLLRLRGLPKRRISQKARLLHHVYTWLRIVGESTYVLHDYTPSTMFLEALDNQFRTPPGAVDLEATNDGNSRLDDFLRLDARHSDRDLNIDEPKDLEVGLHDIHLQDSRVFSETLYKQIYGIPETWLSLVSQTTRLANVMETFRTARSLGDGVSLEAWEALQRRSVRLENMICSFDLNRTQGPQPEPHDTSSKPHRHMLRALDASLMIFFYRRIRQVHPAILGGYVDNVISALHQFHAALPQDSYGGPGSAWPAFVAGCEATTSARREGILKCLEKAEMIRSFASFATAKNIMNELWRMQDEHLVRNRGDAFPTWIDVLKAGQSWPLLC</sequence>
<keyword evidence="7" id="KW-1185">Reference proteome</keyword>
<dbReference type="GO" id="GO:0003677">
    <property type="term" value="F:DNA binding"/>
    <property type="evidence" value="ECO:0007669"/>
    <property type="project" value="UniProtKB-KW"/>
</dbReference>
<evidence type="ECO:0000256" key="2">
    <source>
        <dbReference type="ARBA" id="ARBA00023125"/>
    </source>
</evidence>